<gene>
    <name evidence="3" type="ORF">Ae201684_014621</name>
</gene>
<dbReference type="VEuPathDB" id="FungiDB:AeMF1_021847"/>
<dbReference type="PANTHER" id="PTHR13146:SF3">
    <property type="entry name" value="EAMA DOMAIN-CONTAINING PROTEIN"/>
    <property type="match status" value="1"/>
</dbReference>
<feature type="compositionally biased region" description="Basic and acidic residues" evidence="1">
    <location>
        <begin position="375"/>
        <end position="384"/>
    </location>
</feature>
<keyword evidence="2" id="KW-0472">Membrane</keyword>
<feature type="transmembrane region" description="Helical" evidence="2">
    <location>
        <begin position="142"/>
        <end position="163"/>
    </location>
</feature>
<feature type="transmembrane region" description="Helical" evidence="2">
    <location>
        <begin position="48"/>
        <end position="66"/>
    </location>
</feature>
<organism evidence="3 4">
    <name type="scientific">Aphanomyces euteiches</name>
    <dbReference type="NCBI Taxonomy" id="100861"/>
    <lineage>
        <taxon>Eukaryota</taxon>
        <taxon>Sar</taxon>
        <taxon>Stramenopiles</taxon>
        <taxon>Oomycota</taxon>
        <taxon>Saprolegniomycetes</taxon>
        <taxon>Saprolegniales</taxon>
        <taxon>Verrucalvaceae</taxon>
        <taxon>Aphanomyces</taxon>
    </lineage>
</organism>
<dbReference type="Proteomes" id="UP000481153">
    <property type="component" value="Unassembled WGS sequence"/>
</dbReference>
<feature type="transmembrane region" description="Helical" evidence="2">
    <location>
        <begin position="87"/>
        <end position="108"/>
    </location>
</feature>
<feature type="transmembrane region" description="Helical" evidence="2">
    <location>
        <begin position="256"/>
        <end position="284"/>
    </location>
</feature>
<sequence length="384" mass="42499">MSARTYGAIAFVAALVFGTSTTLTSKFVYSIKSQGVEGEPKTFEKPLMQTFLMFVAMSLALIVHGIKQLLVSKDKRHALNWTATLKLCIPAMADLVATALNSVALLYVSVSFYQLSRCTIIIYVATLKVIFMNFVMTGYMRFGIFIQSMAIVLISASCLASAVNLTDTLIGVGVLLLACLTSAAQYVLEEIFMKKNSSKLASADPPNPPLVVIGMEGIWGSLLMLVVVIPLAYVLPGSDNGHIEDFLDSIEMMKNSATLCYYCLLYVISITGFNVASIYVTFFLDSVWRSILVNFRPVAVWVTSLLFFYVFTKGTYGEAWTYWSWMQFGGMLLLFFGTAVYNENVKLSCFTYPVKEDKKEELEKTGVASDESESDHDVKQTTVV</sequence>
<protein>
    <recommendedName>
        <fullName evidence="5">EamA domain-containing protein</fullName>
    </recommendedName>
</protein>
<keyword evidence="2" id="KW-1133">Transmembrane helix</keyword>
<keyword evidence="2" id="KW-0812">Transmembrane</keyword>
<feature type="transmembrane region" description="Helical" evidence="2">
    <location>
        <begin position="322"/>
        <end position="341"/>
    </location>
</feature>
<feature type="region of interest" description="Disordered" evidence="1">
    <location>
        <begin position="362"/>
        <end position="384"/>
    </location>
</feature>
<evidence type="ECO:0008006" key="5">
    <source>
        <dbReference type="Google" id="ProtNLM"/>
    </source>
</evidence>
<dbReference type="AlphaFoldDB" id="A0A6G0WJF3"/>
<feature type="transmembrane region" description="Helical" evidence="2">
    <location>
        <begin position="291"/>
        <end position="310"/>
    </location>
</feature>
<comment type="caution">
    <text evidence="3">The sequence shown here is derived from an EMBL/GenBank/DDBJ whole genome shotgun (WGS) entry which is preliminary data.</text>
</comment>
<feature type="transmembrane region" description="Helical" evidence="2">
    <location>
        <begin position="169"/>
        <end position="188"/>
    </location>
</feature>
<dbReference type="EMBL" id="VJMJ01000198">
    <property type="protein sequence ID" value="KAF0727362.1"/>
    <property type="molecule type" value="Genomic_DNA"/>
</dbReference>
<keyword evidence="4" id="KW-1185">Reference proteome</keyword>
<evidence type="ECO:0000313" key="4">
    <source>
        <dbReference type="Proteomes" id="UP000481153"/>
    </source>
</evidence>
<dbReference type="PANTHER" id="PTHR13146">
    <property type="match status" value="1"/>
</dbReference>
<dbReference type="GO" id="GO:0016020">
    <property type="term" value="C:membrane"/>
    <property type="evidence" value="ECO:0007669"/>
    <property type="project" value="TreeGrafter"/>
</dbReference>
<proteinExistence type="predicted"/>
<reference evidence="3 4" key="1">
    <citation type="submission" date="2019-07" db="EMBL/GenBank/DDBJ databases">
        <title>Genomics analysis of Aphanomyces spp. identifies a new class of oomycete effector associated with host adaptation.</title>
        <authorList>
            <person name="Gaulin E."/>
        </authorList>
    </citation>
    <scope>NUCLEOTIDE SEQUENCE [LARGE SCALE GENOMIC DNA]</scope>
    <source>
        <strain evidence="3 4">ATCC 201684</strain>
    </source>
</reference>
<evidence type="ECO:0000256" key="1">
    <source>
        <dbReference type="SAM" id="MobiDB-lite"/>
    </source>
</evidence>
<name>A0A6G0WJF3_9STRA</name>
<feature type="transmembrane region" description="Helical" evidence="2">
    <location>
        <begin position="209"/>
        <end position="236"/>
    </location>
</feature>
<feature type="transmembrane region" description="Helical" evidence="2">
    <location>
        <begin position="114"/>
        <end position="135"/>
    </location>
</feature>
<evidence type="ECO:0000256" key="2">
    <source>
        <dbReference type="SAM" id="Phobius"/>
    </source>
</evidence>
<accession>A0A6G0WJF3</accession>
<evidence type="ECO:0000313" key="3">
    <source>
        <dbReference type="EMBL" id="KAF0727362.1"/>
    </source>
</evidence>